<evidence type="ECO:0000313" key="9">
    <source>
        <dbReference type="Proteomes" id="UP000027138"/>
    </source>
</evidence>
<evidence type="ECO:0000256" key="1">
    <source>
        <dbReference type="ARBA" id="ARBA00010481"/>
    </source>
</evidence>
<evidence type="ECO:0000256" key="5">
    <source>
        <dbReference type="ARBA" id="ARBA00023180"/>
    </source>
</evidence>
<evidence type="ECO:0000256" key="7">
    <source>
        <dbReference type="RuleBase" id="RU367004"/>
    </source>
</evidence>
<dbReference type="EC" id="2.4.1.-" evidence="7"/>
<gene>
    <name evidence="8" type="ORF">JCGZ_24579</name>
</gene>
<sequence>MASVMYRNSTFELSQVFNGNLDNLTDLTVDSKIDSFGYLLNETLDRKFGEESDSRNVSSGKEVLNGSAFPGDIKESDSRNVSSGKEVLNGRAIPGVTKESDSRNISSQPNKLTSDFKFLQGLYSPELDERSCLSRYQSILYRKPSTHNPSPYLLSKLLEYEDLHKLCGPYTKAYSKASKRLKSGTRSTSSKCKYIIWVPANGLGNRIVSMAATFLYALLTNRVLLVDHGTDMADLFCEPFPNTSWLLPNSFPLKQQFGVTKIRHAHGFGSIAVNMSIKSQPTHLYLNLDHSDYDLDKKLFYCDKGESLLVKVTWLILLSDQYFAPSFFLSSSYKEEAWGLITRFYDAYLAKADKRAGLQVRVFQAQTTTFQIVMNQILACTMNEKILPETQTEESVDSEFRNKTSEAILVTSLHSEFYENLKDMYWTRSTVTGEVVGVYQASHEDYQHFGDNKHNMKAWVEMYLLSMSDVLVTSGFSTFGYVAQGLGGLRPWILYKTNGKKIRNPPCVRDISMEPCFHVPKIDNCQDKVKIDAGALLPYLRHCQDRKEGVKLVTFPEGL</sequence>
<dbReference type="STRING" id="180498.A0A067L7U9"/>
<protein>
    <recommendedName>
        <fullName evidence="7">Fucosyltransferase</fullName>
        <ecNumber evidence="7">2.4.1.-</ecNumber>
    </recommendedName>
</protein>
<evidence type="ECO:0000256" key="6">
    <source>
        <dbReference type="ARBA" id="ARBA00023316"/>
    </source>
</evidence>
<keyword evidence="5" id="KW-0325">Glycoprotein</keyword>
<organism evidence="8 9">
    <name type="scientific">Jatropha curcas</name>
    <name type="common">Barbados nut</name>
    <dbReference type="NCBI Taxonomy" id="180498"/>
    <lineage>
        <taxon>Eukaryota</taxon>
        <taxon>Viridiplantae</taxon>
        <taxon>Streptophyta</taxon>
        <taxon>Embryophyta</taxon>
        <taxon>Tracheophyta</taxon>
        <taxon>Spermatophyta</taxon>
        <taxon>Magnoliopsida</taxon>
        <taxon>eudicotyledons</taxon>
        <taxon>Gunneridae</taxon>
        <taxon>Pentapetalae</taxon>
        <taxon>rosids</taxon>
        <taxon>fabids</taxon>
        <taxon>Malpighiales</taxon>
        <taxon>Euphorbiaceae</taxon>
        <taxon>Crotonoideae</taxon>
        <taxon>Jatropheae</taxon>
        <taxon>Jatropha</taxon>
    </lineage>
</organism>
<comment type="subcellular location">
    <subcellularLocation>
        <location evidence="7">Golgi apparatus</location>
        <location evidence="7">Golgi stack membrane</location>
        <topology evidence="7">Single-pass type II membrane protein</topology>
    </subcellularLocation>
</comment>
<reference evidence="8 9" key="1">
    <citation type="journal article" date="2014" name="PLoS ONE">
        <title>Global Analysis of Gene Expression Profiles in Physic Nut (Jatropha curcas L.) Seedlings Exposed to Salt Stress.</title>
        <authorList>
            <person name="Zhang L."/>
            <person name="Zhang C."/>
            <person name="Wu P."/>
            <person name="Chen Y."/>
            <person name="Li M."/>
            <person name="Jiang H."/>
            <person name="Wu G."/>
        </authorList>
    </citation>
    <scope>NUCLEOTIDE SEQUENCE [LARGE SCALE GENOMIC DNA]</scope>
    <source>
        <strain evidence="9">cv. GZQX0401</strain>
        <tissue evidence="8">Young leaves</tissue>
    </source>
</reference>
<dbReference type="PANTHER" id="PTHR31889">
    <property type="entry name" value="FUCOSYLTRANSFERASE 2-RELATED"/>
    <property type="match status" value="1"/>
</dbReference>
<dbReference type="InterPro" id="IPR004938">
    <property type="entry name" value="XG_FTase"/>
</dbReference>
<dbReference type="FunFam" id="3.40.50.11340:FF:000005">
    <property type="entry name" value="Galactoside 2-alpha-L-fucosyltransferase"/>
    <property type="match status" value="1"/>
</dbReference>
<keyword evidence="2 7" id="KW-0328">Glycosyltransferase</keyword>
<dbReference type="AlphaFoldDB" id="A0A067L7U9"/>
<dbReference type="Pfam" id="PF03254">
    <property type="entry name" value="XG_FTase"/>
    <property type="match status" value="1"/>
</dbReference>
<keyword evidence="6 7" id="KW-0961">Cell wall biogenesis/degradation</keyword>
<dbReference type="Gene3D" id="3.40.50.11340">
    <property type="match status" value="1"/>
</dbReference>
<dbReference type="OrthoDB" id="428346at2759"/>
<dbReference type="GO" id="GO:0032580">
    <property type="term" value="C:Golgi cisterna membrane"/>
    <property type="evidence" value="ECO:0007669"/>
    <property type="project" value="UniProtKB-SubCell"/>
</dbReference>
<keyword evidence="4 7" id="KW-0333">Golgi apparatus</keyword>
<evidence type="ECO:0000256" key="4">
    <source>
        <dbReference type="ARBA" id="ARBA00023034"/>
    </source>
</evidence>
<evidence type="ECO:0000256" key="3">
    <source>
        <dbReference type="ARBA" id="ARBA00022679"/>
    </source>
</evidence>
<dbReference type="PANTHER" id="PTHR31889:SF52">
    <property type="entry name" value="FUCOSYLTRANSFERASE"/>
    <property type="match status" value="1"/>
</dbReference>
<name>A0A067L7U9_JATCU</name>
<dbReference type="GO" id="GO:0009969">
    <property type="term" value="P:xyloglucan biosynthetic process"/>
    <property type="evidence" value="ECO:0007669"/>
    <property type="project" value="TreeGrafter"/>
</dbReference>
<comment type="similarity">
    <text evidence="1 7">Belongs to the glycosyltransferase 37 family.</text>
</comment>
<comment type="function">
    <text evidence="7">May be involved in cell wall biosynthesis.</text>
</comment>
<dbReference type="GO" id="GO:0008107">
    <property type="term" value="F:galactoside 2-alpha-L-fucosyltransferase activity"/>
    <property type="evidence" value="ECO:0007669"/>
    <property type="project" value="InterPro"/>
</dbReference>
<accession>A0A067L7U9</accession>
<evidence type="ECO:0000256" key="2">
    <source>
        <dbReference type="ARBA" id="ARBA00022676"/>
    </source>
</evidence>
<dbReference type="Proteomes" id="UP000027138">
    <property type="component" value="Unassembled WGS sequence"/>
</dbReference>
<dbReference type="EMBL" id="KK914327">
    <property type="protein sequence ID" value="KDP40580.1"/>
    <property type="molecule type" value="Genomic_DNA"/>
</dbReference>
<dbReference type="GO" id="GO:0071555">
    <property type="term" value="P:cell wall organization"/>
    <property type="evidence" value="ECO:0007669"/>
    <property type="project" value="UniProtKB-UniRule"/>
</dbReference>
<keyword evidence="3 7" id="KW-0808">Transferase</keyword>
<proteinExistence type="inferred from homology"/>
<keyword evidence="9" id="KW-1185">Reference proteome</keyword>
<evidence type="ECO:0000313" key="8">
    <source>
        <dbReference type="EMBL" id="KDP40580.1"/>
    </source>
</evidence>
<dbReference type="GO" id="GO:0042546">
    <property type="term" value="P:cell wall biogenesis"/>
    <property type="evidence" value="ECO:0007669"/>
    <property type="project" value="InterPro"/>
</dbReference>
<dbReference type="Gene3D" id="3.40.50.11350">
    <property type="match status" value="1"/>
</dbReference>